<dbReference type="InterPro" id="IPR003613">
    <property type="entry name" value="Ubox_domain"/>
</dbReference>
<evidence type="ECO:0000256" key="1">
    <source>
        <dbReference type="ARBA" id="ARBA00000900"/>
    </source>
</evidence>
<evidence type="ECO:0000256" key="11">
    <source>
        <dbReference type="ARBA" id="ARBA00040077"/>
    </source>
</evidence>
<keyword evidence="8" id="KW-0833">Ubl conjugation pathway</keyword>
<dbReference type="PROSITE" id="PS51698">
    <property type="entry name" value="U_BOX"/>
    <property type="match status" value="1"/>
</dbReference>
<evidence type="ECO:0000313" key="13">
    <source>
        <dbReference type="EMBL" id="KAL1140342.1"/>
    </source>
</evidence>
<keyword evidence="6" id="KW-0963">Cytoplasm</keyword>
<feature type="domain" description="U-box" evidence="12">
    <location>
        <begin position="949"/>
        <end position="1023"/>
    </location>
</feature>
<dbReference type="InterPro" id="IPR019474">
    <property type="entry name" value="Ub_conjug_fac_E4_core"/>
</dbReference>
<evidence type="ECO:0000256" key="10">
    <source>
        <dbReference type="ARBA" id="ARBA00037624"/>
    </source>
</evidence>
<dbReference type="AlphaFoldDB" id="A0ABD0YWM2"/>
<dbReference type="PANTHER" id="PTHR13931:SF16">
    <property type="entry name" value="UBIQUITIN CONJUGATION FACTOR E4 A"/>
    <property type="match status" value="1"/>
</dbReference>
<comment type="catalytic activity">
    <reaction evidence="1">
        <text>S-ubiquitinyl-[E2 ubiquitin-conjugating enzyme]-L-cysteine + [acceptor protein]-L-lysine = [E2 ubiquitin-conjugating enzyme]-L-cysteine + N(6)-ubiquitinyl-[acceptor protein]-L-lysine.</text>
        <dbReference type="EC" id="2.3.2.27"/>
    </reaction>
</comment>
<dbReference type="SUPFAM" id="SSF57850">
    <property type="entry name" value="RING/U-box"/>
    <property type="match status" value="1"/>
</dbReference>
<dbReference type="Gene3D" id="3.30.40.10">
    <property type="entry name" value="Zinc/RING finger domain, C3HC4 (zinc finger)"/>
    <property type="match status" value="1"/>
</dbReference>
<evidence type="ECO:0000313" key="14">
    <source>
        <dbReference type="Proteomes" id="UP001558652"/>
    </source>
</evidence>
<dbReference type="EMBL" id="JBFDAA010000001">
    <property type="protein sequence ID" value="KAL1140342.1"/>
    <property type="molecule type" value="Genomic_DNA"/>
</dbReference>
<dbReference type="Pfam" id="PF04564">
    <property type="entry name" value="U-box"/>
    <property type="match status" value="1"/>
</dbReference>
<dbReference type="Pfam" id="PF10408">
    <property type="entry name" value="Ufd2P_core"/>
    <property type="match status" value="1"/>
</dbReference>
<evidence type="ECO:0000259" key="12">
    <source>
        <dbReference type="PROSITE" id="PS51698"/>
    </source>
</evidence>
<organism evidence="13 14">
    <name type="scientific">Ranatra chinensis</name>
    <dbReference type="NCBI Taxonomy" id="642074"/>
    <lineage>
        <taxon>Eukaryota</taxon>
        <taxon>Metazoa</taxon>
        <taxon>Ecdysozoa</taxon>
        <taxon>Arthropoda</taxon>
        <taxon>Hexapoda</taxon>
        <taxon>Insecta</taxon>
        <taxon>Pterygota</taxon>
        <taxon>Neoptera</taxon>
        <taxon>Paraneoptera</taxon>
        <taxon>Hemiptera</taxon>
        <taxon>Heteroptera</taxon>
        <taxon>Panheteroptera</taxon>
        <taxon>Nepomorpha</taxon>
        <taxon>Nepidae</taxon>
        <taxon>Ranatrinae</taxon>
        <taxon>Ranatra</taxon>
    </lineage>
</organism>
<keyword evidence="7" id="KW-0808">Transferase</keyword>
<dbReference type="GO" id="GO:0005737">
    <property type="term" value="C:cytoplasm"/>
    <property type="evidence" value="ECO:0007669"/>
    <property type="project" value="UniProtKB-SubCell"/>
</dbReference>
<dbReference type="FunFam" id="3.30.40.10:FF:000055">
    <property type="entry name" value="Ubiquitin conjugation factor e4 a"/>
    <property type="match status" value="1"/>
</dbReference>
<evidence type="ECO:0000256" key="6">
    <source>
        <dbReference type="ARBA" id="ARBA00022490"/>
    </source>
</evidence>
<evidence type="ECO:0000256" key="3">
    <source>
        <dbReference type="ARBA" id="ARBA00004906"/>
    </source>
</evidence>
<reference evidence="13 14" key="1">
    <citation type="submission" date="2024-07" db="EMBL/GenBank/DDBJ databases">
        <title>Chromosome-level genome assembly of the water stick insect Ranatra chinensis (Heteroptera: Nepidae).</title>
        <authorList>
            <person name="Liu X."/>
        </authorList>
    </citation>
    <scope>NUCLEOTIDE SEQUENCE [LARGE SCALE GENOMIC DNA]</scope>
    <source>
        <strain evidence="13">Cailab_2021Rc</strain>
        <tissue evidence="13">Muscle</tissue>
    </source>
</reference>
<comment type="pathway">
    <text evidence="3">Protein modification; protein ubiquitination.</text>
</comment>
<comment type="function">
    <text evidence="10">Ubiquitin-protein ligase that probably functions as an E3 ligase in conjunction with specific E1 and E2 ligases. May also function as an E4 ligase mediating the assembly of polyubiquitin chains on substrates ubiquitinated by another E3 ubiquitin ligase. Mediates 'Lys-48'-linked polyubiquitination of substrates.</text>
</comment>
<proteinExistence type="inferred from homology"/>
<protein>
    <recommendedName>
        <fullName evidence="11">Ubiquitin conjugation factor E4 A</fullName>
        <ecNumber evidence="5">2.3.2.27</ecNumber>
    </recommendedName>
</protein>
<gene>
    <name evidence="13" type="ORF">AAG570_000274</name>
</gene>
<dbReference type="Proteomes" id="UP001558652">
    <property type="component" value="Unassembled WGS sequence"/>
</dbReference>
<comment type="similarity">
    <text evidence="4">Belongs to the ubiquitin conjugation factor E4 family.</text>
</comment>
<evidence type="ECO:0000256" key="2">
    <source>
        <dbReference type="ARBA" id="ARBA00004496"/>
    </source>
</evidence>
<comment type="caution">
    <text evidence="13">The sequence shown here is derived from an EMBL/GenBank/DDBJ whole genome shotgun (WGS) entry which is preliminary data.</text>
</comment>
<dbReference type="InterPro" id="IPR013083">
    <property type="entry name" value="Znf_RING/FYVE/PHD"/>
</dbReference>
<keyword evidence="9" id="KW-0007">Acetylation</keyword>
<keyword evidence="14" id="KW-1185">Reference proteome</keyword>
<evidence type="ECO:0000256" key="9">
    <source>
        <dbReference type="ARBA" id="ARBA00022990"/>
    </source>
</evidence>
<evidence type="ECO:0000256" key="7">
    <source>
        <dbReference type="ARBA" id="ARBA00022679"/>
    </source>
</evidence>
<dbReference type="SMART" id="SM00504">
    <property type="entry name" value="Ubox"/>
    <property type="match status" value="1"/>
</dbReference>
<evidence type="ECO:0000256" key="4">
    <source>
        <dbReference type="ARBA" id="ARBA00007434"/>
    </source>
</evidence>
<accession>A0ABD0YWM2</accession>
<evidence type="ECO:0000256" key="8">
    <source>
        <dbReference type="ARBA" id="ARBA00022786"/>
    </source>
</evidence>
<comment type="subcellular location">
    <subcellularLocation>
        <location evidence="2">Cytoplasm</location>
    </subcellularLocation>
</comment>
<dbReference type="GO" id="GO:0061630">
    <property type="term" value="F:ubiquitin protein ligase activity"/>
    <property type="evidence" value="ECO:0007669"/>
    <property type="project" value="UniProtKB-EC"/>
</dbReference>
<sequence>MSGEQLNSNPFFGLITPSEHEVQPISSQVHEEDERVLVNRIAENVFRVTIDEESAAGSPYQLVYLEDVAASVAPNKLIDLYTLKAAIFERILLAVPSQYVVEKRGKTPVAVDSHSVQNASMLYLFECYQRLKLSNLSSNIEKQIVGYIIENACTALREPVLFEHNDIHEQVINLFGIEESDRGQLIQFLVAVVNSILAEDGKEELKAAFNPILSIIQRSFSKAMVITFSRLHFCVLNFFANNLPLAEVLVDYIMPNNPFVGLSYSDTLLGAMLNLSCLPKFVEGNVEYFEKPLDGALSALEGNLWTASSDLCDHITTLIEQLIRGSGKSDLRLRVLTWFGRCLDSNLPRGRLWATTNLGVPGAVGFISDGFAINMASVLLRLCKPFITPGMDSISKILKIDPTYPAASVSQVSDGEMDERGVHCRSLHNETCLQPVEEGDEPRPVASQPFSFMTELFHVTHRALDLSVRVLLERTQQLYQEIGRLQQTLSDAQAQVQPRPDVIEVFRERMEMEMSRYLCMRCALLEPTMLKLLGQFEVSTTIWIVQVILDPTTSAPPLIDNLPTSKLRFPLPEFSPATLKCVPELIVESVGRYLRLAKTYSPQSLEEGGADGLLEPLLTALLVLMGSNSRARNPHLRAHLAQCLECLLPRDQDQPSLNPNPLGVFYREKLFLEHPHRAQIVESLLNVFVSIEMTGQSVAFEQKFNYRRPMYTVMDYLWGIPEHRAVFKRLSSEAEANMEEVTPPLFLRFLNLLMNDAVFLLDEALANMAQLRQQQTARDNGEWNELSPEERDRNEQYFRQVGMTARFDNILGKETIHTLEYMSSEIKSIFCHSTMVDRIAAMLNYFLYHLVGPKKKNFKVKDKNEYKFEPGGIVLDICRIYIHLGMSSDEFCAAVSRDGRSYSPQLFGLTRDVLARIGGVDLLADLDIISKRVEKLATQQQTDEELLAEAPEEFLDPIMSTLMSDPVVLPSSRITIDRSTIARHLLSDQTDPFNRSPLSMNMVQSNTELKKTIEAWVAERRSQAQKR</sequence>
<evidence type="ECO:0000256" key="5">
    <source>
        <dbReference type="ARBA" id="ARBA00012483"/>
    </source>
</evidence>
<dbReference type="InterPro" id="IPR045132">
    <property type="entry name" value="UBE4"/>
</dbReference>
<dbReference type="CDD" id="cd16657">
    <property type="entry name" value="RING-Ubox_UBE4A"/>
    <property type="match status" value="1"/>
</dbReference>
<dbReference type="EC" id="2.3.2.27" evidence="5"/>
<name>A0ABD0YWM2_9HEMI</name>
<dbReference type="PANTHER" id="PTHR13931">
    <property type="entry name" value="UBIQUITINATION FACTOR E4"/>
    <property type="match status" value="1"/>
</dbReference>